<gene>
    <name evidence="3" type="ORF">AURANDRAFT_72373</name>
</gene>
<dbReference type="GeneID" id="20228679"/>
<keyword evidence="4" id="KW-1185">Reference proteome</keyword>
<dbReference type="PANTHER" id="PTHR13371:SF0">
    <property type="entry name" value="CENTROSOMAL PROTEIN OF 104 KDA"/>
    <property type="match status" value="1"/>
</dbReference>
<dbReference type="PANTHER" id="PTHR13371">
    <property type="entry name" value="GLYCINE-, GLUTAMATE-, THIENYLCYCLOHEXYLPIPERIDINE-BINDING PROTEIN"/>
    <property type="match status" value="1"/>
</dbReference>
<evidence type="ECO:0000313" key="4">
    <source>
        <dbReference type="Proteomes" id="UP000002729"/>
    </source>
</evidence>
<dbReference type="InterPro" id="IPR052607">
    <property type="entry name" value="CEP104-like"/>
</dbReference>
<reference evidence="3 4" key="1">
    <citation type="journal article" date="2011" name="Proc. Natl. Acad. Sci. U.S.A.">
        <title>Niche of harmful alga Aureococcus anophagefferens revealed through ecogenomics.</title>
        <authorList>
            <person name="Gobler C.J."/>
            <person name="Berry D.L."/>
            <person name="Dyhrman S.T."/>
            <person name="Wilhelm S.W."/>
            <person name="Salamov A."/>
            <person name="Lobanov A.V."/>
            <person name="Zhang Y."/>
            <person name="Collier J.L."/>
            <person name="Wurch L.L."/>
            <person name="Kustka A.B."/>
            <person name="Dill B.D."/>
            <person name="Shah M."/>
            <person name="VerBerkmoes N.C."/>
            <person name="Kuo A."/>
            <person name="Terry A."/>
            <person name="Pangilinan J."/>
            <person name="Lindquist E.A."/>
            <person name="Lucas S."/>
            <person name="Paulsen I.T."/>
            <person name="Hattenrath-Lehmann T.K."/>
            <person name="Talmage S.C."/>
            <person name="Walker E.A."/>
            <person name="Koch F."/>
            <person name="Burson A.M."/>
            <person name="Marcoval M.A."/>
            <person name="Tang Y.Z."/>
            <person name="Lecleir G.R."/>
            <person name="Coyne K.J."/>
            <person name="Berg G.M."/>
            <person name="Bertrand E.M."/>
            <person name="Saito M.A."/>
            <person name="Gladyshev V.N."/>
            <person name="Grigoriev I.V."/>
        </authorList>
    </citation>
    <scope>NUCLEOTIDE SEQUENCE [LARGE SCALE GENOMIC DNA]</scope>
    <source>
        <strain evidence="4">CCMP 1984</strain>
    </source>
</reference>
<dbReference type="InterPro" id="IPR008979">
    <property type="entry name" value="Galactose-bd-like_sf"/>
</dbReference>
<evidence type="ECO:0000313" key="3">
    <source>
        <dbReference type="EMBL" id="EGB04924.1"/>
    </source>
</evidence>
<organism evidence="4">
    <name type="scientific">Aureococcus anophagefferens</name>
    <name type="common">Harmful bloom alga</name>
    <dbReference type="NCBI Taxonomy" id="44056"/>
    <lineage>
        <taxon>Eukaryota</taxon>
        <taxon>Sar</taxon>
        <taxon>Stramenopiles</taxon>
        <taxon>Ochrophyta</taxon>
        <taxon>Pelagophyceae</taxon>
        <taxon>Pelagomonadales</taxon>
        <taxon>Pelagomonadaceae</taxon>
        <taxon>Aureococcus</taxon>
    </lineage>
</organism>
<dbReference type="Gene3D" id="2.60.120.260">
    <property type="entry name" value="Galactose-binding domain-like"/>
    <property type="match status" value="1"/>
</dbReference>
<feature type="domain" description="TOG" evidence="2">
    <location>
        <begin position="372"/>
        <end position="635"/>
    </location>
</feature>
<protein>
    <recommendedName>
        <fullName evidence="2">TOG domain-containing protein</fullName>
    </recommendedName>
</protein>
<name>F0YIN9_AURAN</name>
<dbReference type="RefSeq" id="XP_009040279.1">
    <property type="nucleotide sequence ID" value="XM_009042031.1"/>
</dbReference>
<dbReference type="Pfam" id="PF21038">
    <property type="entry name" value="CEP104_N"/>
    <property type="match status" value="1"/>
</dbReference>
<dbReference type="KEGG" id="aaf:AURANDRAFT_72373"/>
<dbReference type="Proteomes" id="UP000002729">
    <property type="component" value="Unassembled WGS sequence"/>
</dbReference>
<sequence>MAKLNYSVIACSGADPDFAATELNVHSPHTRGWQTSRFCEYPQEVIVELARGASISQIQLLSHQHKIATRIELFVGSGSSLDRAAWTRLGYLSLDTNERSRFQARELKSVYVDAQGRYLKLVAHRCHVGIIAMNVLGEYALEHTDNDILSGNSLANPCDHVDDLAFGINVDPLAARQIRLLLTAKEAAVEAEDYDTAKRLKAAERQLRSLGGQLAQLKNSKRCAVRDEDYDRAKLIKHEIAALRRRISDALELCETVARASHEDKQPPPPSTPRTDNVISSKDSAGAEDRAIPQIFGAATTDQNGDDANGRQSHDTVRTPSSTRTKDDSIHSPAPLSKTPYSNSLHVSPVLDALAGVPNAAELPSPEPFAADMNSNLDLVAVTTLLGDYRARCLVSKNWSLREATLAKVRLLLDEGNWEQFEDLEQLCDITRSCVHDKIAQVYLTALALLDDVAHKFAACGFKRTEAFPALEPALAAVVMKLGDNQPRLRDKAVDALTSLSRCRVVGADRVAERVMRSLDKKRPAHNKWRPVATRLEFLKKLAHEFGVETRDAAKKGSHALVLESVLEFVETHCCASHTFEEVRSATKELVVASFIAVPEGDRLRLLEPFLNKLRPKQATEYQTAINRGLDHAVPNLRTLTNVQEAYEILKVHFSDASQKNPVKESVLTEWVNEVGSDIHNSVDISRDDKLWKSGGVATRLQRGEWSSHTRTMDIVVAWQGDNSRNGSMAIKIYIDSSNKN</sequence>
<dbReference type="InParanoid" id="F0YIN9"/>
<evidence type="ECO:0000259" key="2">
    <source>
        <dbReference type="SMART" id="SM01349"/>
    </source>
</evidence>
<dbReference type="SUPFAM" id="SSF48371">
    <property type="entry name" value="ARM repeat"/>
    <property type="match status" value="1"/>
</dbReference>
<dbReference type="InterPro" id="IPR034085">
    <property type="entry name" value="TOG"/>
</dbReference>
<dbReference type="AlphaFoldDB" id="F0YIN9"/>
<dbReference type="SUPFAM" id="SSF49785">
    <property type="entry name" value="Galactose-binding domain-like"/>
    <property type="match status" value="1"/>
</dbReference>
<accession>F0YIN9</accession>
<feature type="compositionally biased region" description="Basic and acidic residues" evidence="1">
    <location>
        <begin position="308"/>
        <end position="317"/>
    </location>
</feature>
<evidence type="ECO:0000256" key="1">
    <source>
        <dbReference type="SAM" id="MobiDB-lite"/>
    </source>
</evidence>
<dbReference type="GO" id="GO:0005929">
    <property type="term" value="C:cilium"/>
    <property type="evidence" value="ECO:0007669"/>
    <property type="project" value="TreeGrafter"/>
</dbReference>
<dbReference type="OMA" id="PVDMINW"/>
<dbReference type="InterPro" id="IPR016024">
    <property type="entry name" value="ARM-type_fold"/>
</dbReference>
<proteinExistence type="predicted"/>
<dbReference type="OrthoDB" id="66599at2759"/>
<dbReference type="eggNOG" id="KOG4825">
    <property type="taxonomic scope" value="Eukaryota"/>
</dbReference>
<dbReference type="Gene3D" id="1.25.10.10">
    <property type="entry name" value="Leucine-rich Repeat Variant"/>
    <property type="match status" value="1"/>
</dbReference>
<dbReference type="InterPro" id="IPR011989">
    <property type="entry name" value="ARM-like"/>
</dbReference>
<dbReference type="Pfam" id="PF21040">
    <property type="entry name" value="CEP104-like_TOG"/>
    <property type="match status" value="1"/>
</dbReference>
<dbReference type="EMBL" id="GL833145">
    <property type="protein sequence ID" value="EGB04924.1"/>
    <property type="molecule type" value="Genomic_DNA"/>
</dbReference>
<feature type="compositionally biased region" description="Polar residues" evidence="1">
    <location>
        <begin position="273"/>
        <end position="283"/>
    </location>
</feature>
<dbReference type="SMART" id="SM01349">
    <property type="entry name" value="TOG"/>
    <property type="match status" value="1"/>
</dbReference>
<feature type="region of interest" description="Disordered" evidence="1">
    <location>
        <begin position="259"/>
        <end position="342"/>
    </location>
</feature>
<dbReference type="InterPro" id="IPR048739">
    <property type="entry name" value="CEP104_N"/>
</dbReference>